<organism evidence="1 2">
    <name type="scientific">Chryseobacterium salviniae</name>
    <dbReference type="NCBI Taxonomy" id="3101750"/>
    <lineage>
        <taxon>Bacteria</taxon>
        <taxon>Pseudomonadati</taxon>
        <taxon>Bacteroidota</taxon>
        <taxon>Flavobacteriia</taxon>
        <taxon>Flavobacteriales</taxon>
        <taxon>Weeksellaceae</taxon>
        <taxon>Chryseobacterium group</taxon>
        <taxon>Chryseobacterium</taxon>
    </lineage>
</organism>
<protein>
    <submittedName>
        <fullName evidence="1">Uncharacterized protein</fullName>
    </submittedName>
</protein>
<keyword evidence="2" id="KW-1185">Reference proteome</keyword>
<evidence type="ECO:0000313" key="2">
    <source>
        <dbReference type="Proteomes" id="UP001348397"/>
    </source>
</evidence>
<proteinExistence type="predicted"/>
<sequence length="278" mass="29717">TYNNPINIIDPTGMQGEDWIKRGSQVFFDASVKSQADAVGKYGESAQHLGEGSTLTTSNSEGVLSQYTFHDNGTVSNASGTVLDTGSDTVTEGGTTIMGSTNSMFSEGVHSFLAESSNPNPLEQYRAYRDNPNYNAGESRLDRTFRLMNSGHIEQMRDVASGFAAGGYGRITGTTLYRAVSPAELSDISASGALRVSSAGYETGKLFTNSASNASQFGKWLYNWDQTPMTIIRVQVPNAVMKSATNFTADGLPATSIPANQLRAIKSIEALKYSPVAK</sequence>
<feature type="non-terminal residue" evidence="1">
    <location>
        <position position="1"/>
    </location>
</feature>
<evidence type="ECO:0000313" key="1">
    <source>
        <dbReference type="EMBL" id="MEC3877942.1"/>
    </source>
</evidence>
<reference evidence="1 2" key="1">
    <citation type="submission" date="2024-01" db="EMBL/GenBank/DDBJ databases">
        <title>Chryseobacterium sp. T9W2-O.</title>
        <authorList>
            <person name="Maltman C."/>
        </authorList>
    </citation>
    <scope>NUCLEOTIDE SEQUENCE [LARGE SCALE GENOMIC DNA]</scope>
    <source>
        <strain evidence="1 2">T9W2-O</strain>
    </source>
</reference>
<dbReference type="EMBL" id="JAYLAA010000075">
    <property type="protein sequence ID" value="MEC3877942.1"/>
    <property type="molecule type" value="Genomic_DNA"/>
</dbReference>
<comment type="caution">
    <text evidence="1">The sequence shown here is derived from an EMBL/GenBank/DDBJ whole genome shotgun (WGS) entry which is preliminary data.</text>
</comment>
<accession>A0ABU6I0U8</accession>
<dbReference type="Proteomes" id="UP001348397">
    <property type="component" value="Unassembled WGS sequence"/>
</dbReference>
<name>A0ABU6I0U8_9FLAO</name>
<gene>
    <name evidence="1" type="ORF">SOP96_19710</name>
</gene>